<dbReference type="Proteomes" id="UP000320176">
    <property type="component" value="Unassembled WGS sequence"/>
</dbReference>
<dbReference type="InterPro" id="IPR007712">
    <property type="entry name" value="RelE/ParE_toxin"/>
</dbReference>
<evidence type="ECO:0000313" key="3">
    <source>
        <dbReference type="EMBL" id="TWU05799.1"/>
    </source>
</evidence>
<accession>A0A5C6B356</accession>
<protein>
    <submittedName>
        <fullName evidence="3">Plasmid stabilization system protein</fullName>
    </submittedName>
</protein>
<reference evidence="3 4" key="1">
    <citation type="submission" date="2019-02" db="EMBL/GenBank/DDBJ databases">
        <title>Deep-cultivation of Planctomycetes and their phenomic and genomic characterization uncovers novel biology.</title>
        <authorList>
            <person name="Wiegand S."/>
            <person name="Jogler M."/>
            <person name="Boedeker C."/>
            <person name="Pinto D."/>
            <person name="Vollmers J."/>
            <person name="Rivas-Marin E."/>
            <person name="Kohn T."/>
            <person name="Peeters S.H."/>
            <person name="Heuer A."/>
            <person name="Rast P."/>
            <person name="Oberbeckmann S."/>
            <person name="Bunk B."/>
            <person name="Jeske O."/>
            <person name="Meyerdierks A."/>
            <person name="Storesund J.E."/>
            <person name="Kallscheuer N."/>
            <person name="Luecker S."/>
            <person name="Lage O.M."/>
            <person name="Pohl T."/>
            <person name="Merkel B.J."/>
            <person name="Hornburger P."/>
            <person name="Mueller R.-W."/>
            <person name="Bruemmer F."/>
            <person name="Labrenz M."/>
            <person name="Spormann A.M."/>
            <person name="Op Den Camp H."/>
            <person name="Overmann J."/>
            <person name="Amann R."/>
            <person name="Jetten M.S.M."/>
            <person name="Mascher T."/>
            <person name="Medema M.H."/>
            <person name="Devos D.P."/>
            <person name="Kaster A.-K."/>
            <person name="Ovreas L."/>
            <person name="Rohde M."/>
            <person name="Galperin M.Y."/>
            <person name="Jogler C."/>
        </authorList>
    </citation>
    <scope>NUCLEOTIDE SEQUENCE [LARGE SCALE GENOMIC DNA]</scope>
    <source>
        <strain evidence="3 4">Pla52n</strain>
    </source>
</reference>
<sequence length="102" mass="11797">MPSKIYWTRQSREDLRAVRAHIARDAPATASAYVRKLRLSIGRLRQFPCSGEVVPEIGREDLREVLQGNYRIIYRVAERRVDILAVFHSARIFDERDLGSGE</sequence>
<comment type="similarity">
    <text evidence="1">Belongs to the RelE toxin family.</text>
</comment>
<evidence type="ECO:0000256" key="1">
    <source>
        <dbReference type="ARBA" id="ARBA00006226"/>
    </source>
</evidence>
<keyword evidence="4" id="KW-1185">Reference proteome</keyword>
<dbReference type="Gene3D" id="3.30.2310.20">
    <property type="entry name" value="RelE-like"/>
    <property type="match status" value="1"/>
</dbReference>
<dbReference type="PANTHER" id="PTHR33755:SF5">
    <property type="entry name" value="TYPE II TOXIN-ANTITOXIN SYSTEM RELE_PARE FAMILY TOXIN"/>
    <property type="match status" value="1"/>
</dbReference>
<name>A0A5C6B356_9BACT</name>
<dbReference type="InterPro" id="IPR035093">
    <property type="entry name" value="RelE/ParE_toxin_dom_sf"/>
</dbReference>
<evidence type="ECO:0000256" key="2">
    <source>
        <dbReference type="ARBA" id="ARBA00022649"/>
    </source>
</evidence>
<dbReference type="RefSeq" id="WP_231741820.1">
    <property type="nucleotide sequence ID" value="NZ_CP151726.1"/>
</dbReference>
<evidence type="ECO:0000313" key="4">
    <source>
        <dbReference type="Proteomes" id="UP000320176"/>
    </source>
</evidence>
<dbReference type="PANTHER" id="PTHR33755">
    <property type="entry name" value="TOXIN PARE1-RELATED"/>
    <property type="match status" value="1"/>
</dbReference>
<organism evidence="3 4">
    <name type="scientific">Stieleria varia</name>
    <dbReference type="NCBI Taxonomy" id="2528005"/>
    <lineage>
        <taxon>Bacteria</taxon>
        <taxon>Pseudomonadati</taxon>
        <taxon>Planctomycetota</taxon>
        <taxon>Planctomycetia</taxon>
        <taxon>Pirellulales</taxon>
        <taxon>Pirellulaceae</taxon>
        <taxon>Stieleria</taxon>
    </lineage>
</organism>
<dbReference type="AlphaFoldDB" id="A0A5C6B356"/>
<dbReference type="EMBL" id="SJPN01000002">
    <property type="protein sequence ID" value="TWU05799.1"/>
    <property type="molecule type" value="Genomic_DNA"/>
</dbReference>
<comment type="caution">
    <text evidence="3">The sequence shown here is derived from an EMBL/GenBank/DDBJ whole genome shotgun (WGS) entry which is preliminary data.</text>
</comment>
<keyword evidence="2" id="KW-1277">Toxin-antitoxin system</keyword>
<proteinExistence type="inferred from homology"/>
<dbReference type="SUPFAM" id="SSF143011">
    <property type="entry name" value="RelE-like"/>
    <property type="match status" value="1"/>
</dbReference>
<dbReference type="Pfam" id="PF05016">
    <property type="entry name" value="ParE_toxin"/>
    <property type="match status" value="1"/>
</dbReference>
<gene>
    <name evidence="3" type="ORF">Pla52n_15140</name>
</gene>
<dbReference type="InterPro" id="IPR051803">
    <property type="entry name" value="TA_system_RelE-like_toxin"/>
</dbReference>